<feature type="compositionally biased region" description="Polar residues" evidence="1">
    <location>
        <begin position="10"/>
        <end position="25"/>
    </location>
</feature>
<evidence type="ECO:0000313" key="2">
    <source>
        <dbReference type="EMBL" id="KAK3200598.1"/>
    </source>
</evidence>
<dbReference type="EMBL" id="JANJYJ010000007">
    <property type="protein sequence ID" value="KAK3200598.1"/>
    <property type="molecule type" value="Genomic_DNA"/>
</dbReference>
<organism evidence="2 3">
    <name type="scientific">Dipteronia sinensis</name>
    <dbReference type="NCBI Taxonomy" id="43782"/>
    <lineage>
        <taxon>Eukaryota</taxon>
        <taxon>Viridiplantae</taxon>
        <taxon>Streptophyta</taxon>
        <taxon>Embryophyta</taxon>
        <taxon>Tracheophyta</taxon>
        <taxon>Spermatophyta</taxon>
        <taxon>Magnoliopsida</taxon>
        <taxon>eudicotyledons</taxon>
        <taxon>Gunneridae</taxon>
        <taxon>Pentapetalae</taxon>
        <taxon>rosids</taxon>
        <taxon>malvids</taxon>
        <taxon>Sapindales</taxon>
        <taxon>Sapindaceae</taxon>
        <taxon>Hippocastanoideae</taxon>
        <taxon>Acereae</taxon>
        <taxon>Dipteronia</taxon>
    </lineage>
</organism>
<proteinExistence type="predicted"/>
<feature type="compositionally biased region" description="Low complexity" evidence="1">
    <location>
        <begin position="196"/>
        <end position="218"/>
    </location>
</feature>
<keyword evidence="3" id="KW-1185">Reference proteome</keyword>
<reference evidence="2" key="1">
    <citation type="journal article" date="2023" name="Plant J.">
        <title>Genome sequences and population genomics provide insights into the demographic history, inbreeding, and mutation load of two 'living fossil' tree species of Dipteronia.</title>
        <authorList>
            <person name="Feng Y."/>
            <person name="Comes H.P."/>
            <person name="Chen J."/>
            <person name="Zhu S."/>
            <person name="Lu R."/>
            <person name="Zhang X."/>
            <person name="Li P."/>
            <person name="Qiu J."/>
            <person name="Olsen K.M."/>
            <person name="Qiu Y."/>
        </authorList>
    </citation>
    <scope>NUCLEOTIDE SEQUENCE</scope>
    <source>
        <strain evidence="2">NBL</strain>
    </source>
</reference>
<dbReference type="Proteomes" id="UP001281410">
    <property type="component" value="Unassembled WGS sequence"/>
</dbReference>
<evidence type="ECO:0000256" key="1">
    <source>
        <dbReference type="SAM" id="MobiDB-lite"/>
    </source>
</evidence>
<sequence>MQEILKPKWRSSTDPEGSDNKVFSSSNQEPFLLHPVPQDQKVLVASSQFEKKAEIWYQVVYARRVGLIWTEFIEAALDRFLNEKLDVVVYEYHEEFEPPASIIITKPATLHEASVEVSIDTKVYSQSDMPTLPYPNEIAEPETESRSLKEEVKPLDSNETTEPIGIQEETIKATSESKNTRSIPIKPIPNRNQNTPPNSSPYHNHSSQTINLNTNPTPISNPNPIYPPIQTQPS</sequence>
<feature type="compositionally biased region" description="Basic and acidic residues" evidence="1">
    <location>
        <begin position="143"/>
        <end position="156"/>
    </location>
</feature>
<feature type="region of interest" description="Disordered" evidence="1">
    <location>
        <begin position="1"/>
        <end position="25"/>
    </location>
</feature>
<comment type="caution">
    <text evidence="2">The sequence shown here is derived from an EMBL/GenBank/DDBJ whole genome shotgun (WGS) entry which is preliminary data.</text>
</comment>
<evidence type="ECO:0000313" key="3">
    <source>
        <dbReference type="Proteomes" id="UP001281410"/>
    </source>
</evidence>
<protein>
    <submittedName>
        <fullName evidence="2">Uncharacterized protein</fullName>
    </submittedName>
</protein>
<accession>A0AAE0A4Q9</accession>
<feature type="compositionally biased region" description="Polar residues" evidence="1">
    <location>
        <begin position="172"/>
        <end position="182"/>
    </location>
</feature>
<gene>
    <name evidence="2" type="ORF">Dsin_024013</name>
</gene>
<dbReference type="AlphaFoldDB" id="A0AAE0A4Q9"/>
<feature type="region of interest" description="Disordered" evidence="1">
    <location>
        <begin position="126"/>
        <end position="234"/>
    </location>
</feature>
<name>A0AAE0A4Q9_9ROSI</name>